<feature type="region of interest" description="Disordered" evidence="5">
    <location>
        <begin position="1"/>
        <end position="35"/>
    </location>
</feature>
<dbReference type="AlphaFoldDB" id="A0A9Q0M354"/>
<organism evidence="7 8">
    <name type="scientific">Blomia tropicalis</name>
    <name type="common">Mite</name>
    <dbReference type="NCBI Taxonomy" id="40697"/>
    <lineage>
        <taxon>Eukaryota</taxon>
        <taxon>Metazoa</taxon>
        <taxon>Ecdysozoa</taxon>
        <taxon>Arthropoda</taxon>
        <taxon>Chelicerata</taxon>
        <taxon>Arachnida</taxon>
        <taxon>Acari</taxon>
        <taxon>Acariformes</taxon>
        <taxon>Sarcoptiformes</taxon>
        <taxon>Astigmata</taxon>
        <taxon>Glycyphagoidea</taxon>
        <taxon>Echimyopodidae</taxon>
        <taxon>Blomia</taxon>
    </lineage>
</organism>
<dbReference type="InterPro" id="IPR003126">
    <property type="entry name" value="Znf_UBR"/>
</dbReference>
<dbReference type="PANTHER" id="PTHR13513">
    <property type="entry name" value="E3 UBIQUITIN-PROTEIN LIGASE UBR7"/>
    <property type="match status" value="1"/>
</dbReference>
<dbReference type="GO" id="GO:0005737">
    <property type="term" value="C:cytoplasm"/>
    <property type="evidence" value="ECO:0007669"/>
    <property type="project" value="TreeGrafter"/>
</dbReference>
<proteinExistence type="predicted"/>
<feature type="compositionally biased region" description="Basic and acidic residues" evidence="5">
    <location>
        <begin position="1"/>
        <end position="18"/>
    </location>
</feature>
<feature type="compositionally biased region" description="Polar residues" evidence="5">
    <location>
        <begin position="19"/>
        <end position="29"/>
    </location>
</feature>
<protein>
    <recommendedName>
        <fullName evidence="6">UBR-type domain-containing protein</fullName>
    </recommendedName>
</protein>
<evidence type="ECO:0000256" key="1">
    <source>
        <dbReference type="ARBA" id="ARBA00022723"/>
    </source>
</evidence>
<reference evidence="7" key="1">
    <citation type="submission" date="2022-12" db="EMBL/GenBank/DDBJ databases">
        <title>Genome assemblies of Blomia tropicalis.</title>
        <authorList>
            <person name="Cui Y."/>
        </authorList>
    </citation>
    <scope>NUCLEOTIDE SEQUENCE</scope>
    <source>
        <tissue evidence="7">Adult mites</tissue>
    </source>
</reference>
<dbReference type="Gene3D" id="3.30.40.10">
    <property type="entry name" value="Zinc/RING finger domain, C3HC4 (zinc finger)"/>
    <property type="match status" value="1"/>
</dbReference>
<comment type="caution">
    <text evidence="7">The sequence shown here is derived from an EMBL/GenBank/DDBJ whole genome shotgun (WGS) entry which is preliminary data.</text>
</comment>
<dbReference type="SUPFAM" id="SSF57903">
    <property type="entry name" value="FYVE/PHD zinc finger"/>
    <property type="match status" value="1"/>
</dbReference>
<dbReference type="PROSITE" id="PS51157">
    <property type="entry name" value="ZF_UBR"/>
    <property type="match status" value="1"/>
</dbReference>
<name>A0A9Q0M354_BLOTA</name>
<dbReference type="SMART" id="SM00396">
    <property type="entry name" value="ZnF_UBR1"/>
    <property type="match status" value="1"/>
</dbReference>
<evidence type="ECO:0000256" key="5">
    <source>
        <dbReference type="SAM" id="MobiDB-lite"/>
    </source>
</evidence>
<evidence type="ECO:0000256" key="3">
    <source>
        <dbReference type="ARBA" id="ARBA00022833"/>
    </source>
</evidence>
<dbReference type="CDD" id="cd15542">
    <property type="entry name" value="PHD_UBR7"/>
    <property type="match status" value="1"/>
</dbReference>
<sequence>MDQQKKEITSEEKNEGTNETKPTVGQSTVLDDEKQQLSIDYGNEDDAEEEIVTMEDVLKEEEELQSDVLAVLGGSDDSHCTYPMVPRQPLYACNTCEMNIDPISGEKYLAGFCLACSYHCHEGHEVFELYTKRNFRCDCGNEKFANASCKLLEKTGLNEENKYNHNFVGIYCTCDRPYPDPEDTISDEMIQCGLCEDWFHGRHLGVGKSAQTNFTEMVCYICVKKYSFLVYYKEDDIFKEDETDSTTQNELSNETEQLERLCKLEQCKKNYELKHKTLDVDESKLKTLFLCSTWRSLLCKCTQCLTMYDNLGIDFITSLDDMVYHYEQKSTQNKANSNEDEDLAALKRLNHVQQIEYIKGYQEFRTELSGFLETFATNKRVVRPEDVKKFFEEMKARKRPRFNMPYLCSN</sequence>
<dbReference type="GO" id="GO:0008270">
    <property type="term" value="F:zinc ion binding"/>
    <property type="evidence" value="ECO:0007669"/>
    <property type="project" value="UniProtKB-KW"/>
</dbReference>
<dbReference type="Pfam" id="PF02207">
    <property type="entry name" value="zf-UBR"/>
    <property type="match status" value="1"/>
</dbReference>
<gene>
    <name evidence="7" type="ORF">RDWZM_009000</name>
</gene>
<keyword evidence="2" id="KW-0863">Zinc-finger</keyword>
<evidence type="ECO:0000313" key="7">
    <source>
        <dbReference type="EMBL" id="KAJ6217843.1"/>
    </source>
</evidence>
<keyword evidence="8" id="KW-1185">Reference proteome</keyword>
<evidence type="ECO:0000256" key="4">
    <source>
        <dbReference type="PROSITE-ProRule" id="PRU00508"/>
    </source>
</evidence>
<dbReference type="InterPro" id="IPR047506">
    <property type="entry name" value="UBR7-like_UBR-box"/>
</dbReference>
<dbReference type="OrthoDB" id="10262564at2759"/>
<dbReference type="Proteomes" id="UP001142055">
    <property type="component" value="Chromosome 3"/>
</dbReference>
<accession>A0A9Q0M354</accession>
<evidence type="ECO:0000313" key="8">
    <source>
        <dbReference type="Proteomes" id="UP001142055"/>
    </source>
</evidence>
<dbReference type="PANTHER" id="PTHR13513:SF9">
    <property type="entry name" value="E3 UBIQUITIN-PROTEIN LIGASE UBR7-RELATED"/>
    <property type="match status" value="1"/>
</dbReference>
<dbReference type="InterPro" id="IPR013083">
    <property type="entry name" value="Znf_RING/FYVE/PHD"/>
</dbReference>
<dbReference type="CDD" id="cd19677">
    <property type="entry name" value="UBR-box_UBR7"/>
    <property type="match status" value="1"/>
</dbReference>
<keyword evidence="1" id="KW-0479">Metal-binding</keyword>
<dbReference type="InterPro" id="IPR011011">
    <property type="entry name" value="Znf_FYVE_PHD"/>
</dbReference>
<dbReference type="InterPro" id="IPR040204">
    <property type="entry name" value="UBR7"/>
</dbReference>
<dbReference type="GO" id="GO:0061630">
    <property type="term" value="F:ubiquitin protein ligase activity"/>
    <property type="evidence" value="ECO:0007669"/>
    <property type="project" value="InterPro"/>
</dbReference>
<feature type="zinc finger region" description="UBR-type" evidence="4">
    <location>
        <begin position="78"/>
        <end position="154"/>
    </location>
</feature>
<keyword evidence="3" id="KW-0862">Zinc</keyword>
<evidence type="ECO:0000259" key="6">
    <source>
        <dbReference type="PROSITE" id="PS51157"/>
    </source>
</evidence>
<evidence type="ECO:0000256" key="2">
    <source>
        <dbReference type="ARBA" id="ARBA00022771"/>
    </source>
</evidence>
<feature type="domain" description="UBR-type" evidence="6">
    <location>
        <begin position="78"/>
        <end position="154"/>
    </location>
</feature>
<dbReference type="EMBL" id="JAPWDV010000003">
    <property type="protein sequence ID" value="KAJ6217843.1"/>
    <property type="molecule type" value="Genomic_DNA"/>
</dbReference>
<dbReference type="OMA" id="GAMVYNH"/>